<dbReference type="SUPFAM" id="SSF55120">
    <property type="entry name" value="Pseudouridine synthase"/>
    <property type="match status" value="1"/>
</dbReference>
<feature type="non-terminal residue" evidence="1">
    <location>
        <position position="25"/>
    </location>
</feature>
<gene>
    <name evidence="1" type="ORF">BYL167_LOCUS42634</name>
</gene>
<sequence>MNASLFQYAGIKDKRGKTCQEVTIH</sequence>
<dbReference type="AlphaFoldDB" id="A0A8S2ZTR2"/>
<dbReference type="InterPro" id="IPR020103">
    <property type="entry name" value="PsdUridine_synth_cat_dom_sf"/>
</dbReference>
<feature type="non-terminal residue" evidence="1">
    <location>
        <position position="1"/>
    </location>
</feature>
<dbReference type="GO" id="GO:0009982">
    <property type="term" value="F:pseudouridine synthase activity"/>
    <property type="evidence" value="ECO:0007669"/>
    <property type="project" value="InterPro"/>
</dbReference>
<evidence type="ECO:0000313" key="2">
    <source>
        <dbReference type="Proteomes" id="UP000681967"/>
    </source>
</evidence>
<comment type="caution">
    <text evidence="1">The sequence shown here is derived from an EMBL/GenBank/DDBJ whole genome shotgun (WGS) entry which is preliminary data.</text>
</comment>
<proteinExistence type="predicted"/>
<evidence type="ECO:0000313" key="1">
    <source>
        <dbReference type="EMBL" id="CAF4662186.1"/>
    </source>
</evidence>
<dbReference type="GO" id="GO:0003723">
    <property type="term" value="F:RNA binding"/>
    <property type="evidence" value="ECO:0007669"/>
    <property type="project" value="InterPro"/>
</dbReference>
<accession>A0A8S2ZTR2</accession>
<reference evidence="1" key="1">
    <citation type="submission" date="2021-02" db="EMBL/GenBank/DDBJ databases">
        <authorList>
            <person name="Nowell W R."/>
        </authorList>
    </citation>
    <scope>NUCLEOTIDE SEQUENCE</scope>
</reference>
<name>A0A8S2ZTR2_9BILA</name>
<organism evidence="1 2">
    <name type="scientific">Rotaria magnacalcarata</name>
    <dbReference type="NCBI Taxonomy" id="392030"/>
    <lineage>
        <taxon>Eukaryota</taxon>
        <taxon>Metazoa</taxon>
        <taxon>Spiralia</taxon>
        <taxon>Gnathifera</taxon>
        <taxon>Rotifera</taxon>
        <taxon>Eurotatoria</taxon>
        <taxon>Bdelloidea</taxon>
        <taxon>Philodinida</taxon>
        <taxon>Philodinidae</taxon>
        <taxon>Rotaria</taxon>
    </lineage>
</organism>
<dbReference type="EMBL" id="CAJOBH010111232">
    <property type="protein sequence ID" value="CAF4662186.1"/>
    <property type="molecule type" value="Genomic_DNA"/>
</dbReference>
<dbReference type="Proteomes" id="UP000681967">
    <property type="component" value="Unassembled WGS sequence"/>
</dbReference>
<dbReference type="GO" id="GO:0001522">
    <property type="term" value="P:pseudouridine synthesis"/>
    <property type="evidence" value="ECO:0007669"/>
    <property type="project" value="InterPro"/>
</dbReference>
<dbReference type="Gene3D" id="3.30.70.3160">
    <property type="match status" value="1"/>
</dbReference>
<protein>
    <submittedName>
        <fullName evidence="1">Uncharacterized protein</fullName>
    </submittedName>
</protein>